<keyword evidence="10" id="KW-1185">Reference proteome</keyword>
<evidence type="ECO:0000256" key="5">
    <source>
        <dbReference type="ARBA" id="ARBA00023242"/>
    </source>
</evidence>
<keyword evidence="6" id="KW-0156">Chromatin regulator</keyword>
<comment type="subcellular location">
    <subcellularLocation>
        <location evidence="1 6">Nucleus</location>
    </subcellularLocation>
</comment>
<evidence type="ECO:0000313" key="10">
    <source>
        <dbReference type="Proteomes" id="UP000756132"/>
    </source>
</evidence>
<feature type="compositionally biased region" description="Acidic residues" evidence="8">
    <location>
        <begin position="97"/>
        <end position="125"/>
    </location>
</feature>
<feature type="coiled-coil region" evidence="7">
    <location>
        <begin position="546"/>
        <end position="594"/>
    </location>
</feature>
<evidence type="ECO:0000256" key="2">
    <source>
        <dbReference type="ARBA" id="ARBA00022723"/>
    </source>
</evidence>
<dbReference type="GO" id="GO:0061630">
    <property type="term" value="F:ubiquitin protein ligase activity"/>
    <property type="evidence" value="ECO:0007669"/>
    <property type="project" value="UniProtKB-EC"/>
</dbReference>
<dbReference type="GO" id="GO:0008270">
    <property type="term" value="F:zinc ion binding"/>
    <property type="evidence" value="ECO:0007669"/>
    <property type="project" value="UniProtKB-KW"/>
</dbReference>
<evidence type="ECO:0000256" key="7">
    <source>
        <dbReference type="SAM" id="Coils"/>
    </source>
</evidence>
<dbReference type="GO" id="GO:0016567">
    <property type="term" value="P:protein ubiquitination"/>
    <property type="evidence" value="ECO:0007669"/>
    <property type="project" value="UniProtKB-UniRule"/>
</dbReference>
<reference evidence="9" key="2">
    <citation type="journal article" date="2022" name="Microb. Genom.">
        <title>A chromosome-scale genome assembly of the tomato pathogen Cladosporium fulvum reveals a compartmentalized genome architecture and the presence of a dispensable chromosome.</title>
        <authorList>
            <person name="Zaccaron A.Z."/>
            <person name="Chen L.H."/>
            <person name="Samaras A."/>
            <person name="Stergiopoulos I."/>
        </authorList>
    </citation>
    <scope>NUCLEOTIDE SEQUENCE</scope>
    <source>
        <strain evidence="9">Race5_Kim</strain>
    </source>
</reference>
<comment type="similarity">
    <text evidence="6">Belongs to the BRE1 family.</text>
</comment>
<keyword evidence="6" id="KW-0808">Transferase</keyword>
<accession>A0A9Q8LC16</accession>
<dbReference type="RefSeq" id="XP_047758354.1">
    <property type="nucleotide sequence ID" value="XM_047902197.1"/>
</dbReference>
<keyword evidence="6" id="KW-0833">Ubl conjugation pathway</keyword>
<evidence type="ECO:0000256" key="1">
    <source>
        <dbReference type="ARBA" id="ARBA00004123"/>
    </source>
</evidence>
<keyword evidence="5 6" id="KW-0539">Nucleus</keyword>
<dbReference type="OrthoDB" id="10687612at2759"/>
<feature type="compositionally biased region" description="Polar residues" evidence="8">
    <location>
        <begin position="136"/>
        <end position="146"/>
    </location>
</feature>
<feature type="compositionally biased region" description="Polar residues" evidence="8">
    <location>
        <begin position="1"/>
        <end position="11"/>
    </location>
</feature>
<keyword evidence="6 7" id="KW-0175">Coiled coil</keyword>
<comment type="catalytic activity">
    <reaction evidence="6">
        <text>S-ubiquitinyl-[E2 ubiquitin-conjugating enzyme]-L-cysteine + [acceptor protein]-L-lysine = [E2 ubiquitin-conjugating enzyme]-L-cysteine + N(6)-ubiquitinyl-[acceptor protein]-L-lysine.</text>
        <dbReference type="EC" id="2.3.2.27"/>
    </reaction>
</comment>
<dbReference type="EC" id="2.3.2.27" evidence="6"/>
<dbReference type="AlphaFoldDB" id="A0A9Q8LC16"/>
<evidence type="ECO:0000256" key="8">
    <source>
        <dbReference type="SAM" id="MobiDB-lite"/>
    </source>
</evidence>
<feature type="region of interest" description="Disordered" evidence="8">
    <location>
        <begin position="422"/>
        <end position="462"/>
    </location>
</feature>
<dbReference type="GO" id="GO:0005634">
    <property type="term" value="C:nucleus"/>
    <property type="evidence" value="ECO:0007669"/>
    <property type="project" value="UniProtKB-SubCell"/>
</dbReference>
<dbReference type="GO" id="GO:0006325">
    <property type="term" value="P:chromatin organization"/>
    <property type="evidence" value="ECO:0007669"/>
    <property type="project" value="UniProtKB-KW"/>
</dbReference>
<feature type="region of interest" description="Disordered" evidence="8">
    <location>
        <begin position="1"/>
        <end position="211"/>
    </location>
</feature>
<name>A0A9Q8LC16_PASFU</name>
<evidence type="ECO:0000313" key="9">
    <source>
        <dbReference type="EMBL" id="UJO13988.1"/>
    </source>
</evidence>
<keyword evidence="3 6" id="KW-0863">Zinc-finger</keyword>
<dbReference type="GO" id="GO:0033503">
    <property type="term" value="C:HULC complex"/>
    <property type="evidence" value="ECO:0007669"/>
    <property type="project" value="TreeGrafter"/>
</dbReference>
<sequence>MATSTASSLTMPPSKRKQSVVEDEQTSNNNMQEDEPNKEHPTAAQAKKKSRVRSQAVKNLKRRRRRDEEDGDYAVDTAEAREQRHLPPGSRSPPIELQDDDPSDSEDESDLDGDAIEEIAAYEEEERARNLRQPRRVQTTRGTTAPRNYFEMNSDEIEDTEQLDEVDEGEDPEDEGLRRSPRAKSAPTRPDSSHLDRFSEASATTRPGTRQSVKVVEFKKSEKEWQAEFDRKQEIMLEQYEELQQANRKLELLEKAFGAYDKQTNEVRRLANINQGDVLVAVSTPAAAVTRPTQTSFKLNKDTAANFKALPAYRPPPPPTARLTEQQRGLKQQTRLLQKEVQNLEAKNQEQGEQIDTLNAKLDDQGVELGDLQHENQGIKRQIAAQRVKNTAQGEDIKGLKDQLEQQGEKVRNLKDQLETERIKSQTLERQMGRQDTETQGLKDRLGTQEQQVASRQASNERLEQQATEIQDFKNQLNSKEATLQNVLGKLDALAEANNSAQAEAARLKRGSNNKKIEDQAAQLSHLHSKWSGATALLKEYGVDDIDGMQNLLAQRSEKLRQLRQDIANKNQEISTLKTEATAKDDKLAKAEAQTTARDVQVTKLKSEVASLDKNNAAFIKQVDKLKKGFGDLGKRCEKRISYLAQSKESLRNHSIALPQPLSATAFTGWNDQKAPADAVAAWRGEN</sequence>
<dbReference type="PANTHER" id="PTHR23163">
    <property type="entry name" value="RING FINGER PROTEIN-RELATED"/>
    <property type="match status" value="1"/>
</dbReference>
<dbReference type="InterPro" id="IPR013956">
    <property type="entry name" value="E3_ubiquit_lig_Bre1"/>
</dbReference>
<evidence type="ECO:0000256" key="4">
    <source>
        <dbReference type="ARBA" id="ARBA00022833"/>
    </source>
</evidence>
<keyword evidence="4 6" id="KW-0862">Zinc</keyword>
<reference evidence="9" key="1">
    <citation type="submission" date="2021-12" db="EMBL/GenBank/DDBJ databases">
        <authorList>
            <person name="Zaccaron A."/>
            <person name="Stergiopoulos I."/>
        </authorList>
    </citation>
    <scope>NUCLEOTIDE SEQUENCE</scope>
    <source>
        <strain evidence="9">Race5_Kim</strain>
    </source>
</reference>
<comment type="pathway">
    <text evidence="6">Protein modification; protein ubiquitination.</text>
</comment>
<dbReference type="EMBL" id="CP090164">
    <property type="protein sequence ID" value="UJO13988.1"/>
    <property type="molecule type" value="Genomic_DNA"/>
</dbReference>
<feature type="compositionally biased region" description="Basic and acidic residues" evidence="8">
    <location>
        <begin position="431"/>
        <end position="447"/>
    </location>
</feature>
<feature type="compositionally biased region" description="Polar residues" evidence="8">
    <location>
        <begin position="201"/>
        <end position="211"/>
    </location>
</feature>
<protein>
    <recommendedName>
        <fullName evidence="6">E3 ubiquitin protein ligase</fullName>
        <ecNumber evidence="6">2.3.2.27</ecNumber>
    </recommendedName>
</protein>
<dbReference type="PANTHER" id="PTHR23163:SF0">
    <property type="entry name" value="E3 UBIQUITIN-PROTEIN LIGASE BRE1"/>
    <property type="match status" value="1"/>
</dbReference>
<feature type="compositionally biased region" description="Acidic residues" evidence="8">
    <location>
        <begin position="153"/>
        <end position="174"/>
    </location>
</feature>
<feature type="coiled-coil region" evidence="7">
    <location>
        <begin position="233"/>
        <end position="263"/>
    </location>
</feature>
<organism evidence="9 10">
    <name type="scientific">Passalora fulva</name>
    <name type="common">Tomato leaf mold</name>
    <name type="synonym">Cladosporium fulvum</name>
    <dbReference type="NCBI Taxonomy" id="5499"/>
    <lineage>
        <taxon>Eukaryota</taxon>
        <taxon>Fungi</taxon>
        <taxon>Dikarya</taxon>
        <taxon>Ascomycota</taxon>
        <taxon>Pezizomycotina</taxon>
        <taxon>Dothideomycetes</taxon>
        <taxon>Dothideomycetidae</taxon>
        <taxon>Mycosphaerellales</taxon>
        <taxon>Mycosphaerellaceae</taxon>
        <taxon>Fulvia</taxon>
    </lineage>
</organism>
<dbReference type="KEGG" id="ffu:CLAFUR5_03049"/>
<keyword evidence="2 6" id="KW-0479">Metal-binding</keyword>
<proteinExistence type="inferred from homology"/>
<gene>
    <name evidence="9" type="ORF">CLAFUR5_03049</name>
</gene>
<dbReference type="Proteomes" id="UP000756132">
    <property type="component" value="Chromosome 2"/>
</dbReference>
<dbReference type="GeneID" id="71982927"/>
<feature type="compositionally biased region" description="Polar residues" evidence="8">
    <location>
        <begin position="448"/>
        <end position="458"/>
    </location>
</feature>
<evidence type="ECO:0000256" key="3">
    <source>
        <dbReference type="ARBA" id="ARBA00022771"/>
    </source>
</evidence>
<evidence type="ECO:0000256" key="6">
    <source>
        <dbReference type="RuleBase" id="RU365038"/>
    </source>
</evidence>
<dbReference type="OMA" id="KWGVTTD"/>
<feature type="region of interest" description="Disordered" evidence="8">
    <location>
        <begin position="311"/>
        <end position="332"/>
    </location>
</feature>